<feature type="region of interest" description="Disordered" evidence="3">
    <location>
        <begin position="248"/>
        <end position="339"/>
    </location>
</feature>
<sequence>MDSSGNVIPESGTGIRVFVGGIPVDTTQQDLIDAFSFYGSLAAARVLRDGATGRGRGFGFIVFTNEDDAKRCCESESRPLKDRMVTVRIADPEYGGQPQTKTYNAAAPATNGTRVFIGGMPNCTDKDIEDHFRQFGQILATKVVTDRDSGKPRGFGFCLFSTEAEADRACVQKYQTFLGKKVEVRPADPKTGSGGGSNEPASYPGYGNSGGSGGAAAANPQAIQQYYAWLMQYQQYYAQYYMQAQAAATGGPGDGPPDGPPPPGGPPHGYGPPPSGYGPPPSSYGPPPPSSGGYGPPPGGPGGYGPPPPGYGPPPPGMDRPGSAPPLGPPMSSHRYRPY</sequence>
<protein>
    <recommendedName>
        <fullName evidence="4">RRM domain-containing protein</fullName>
    </recommendedName>
</protein>
<dbReference type="SMART" id="SM00360">
    <property type="entry name" value="RRM"/>
    <property type="match status" value="2"/>
</dbReference>
<dbReference type="InterPro" id="IPR050886">
    <property type="entry name" value="RNA-binding_reg"/>
</dbReference>
<feature type="region of interest" description="Disordered" evidence="3">
    <location>
        <begin position="185"/>
        <end position="217"/>
    </location>
</feature>
<dbReference type="PANTHER" id="PTHR48024:SF56">
    <property type="entry name" value="HETEROGENEOUS NUCLEAR RIBONUCLEOPROTEIN A0"/>
    <property type="match status" value="1"/>
</dbReference>
<evidence type="ECO:0000259" key="4">
    <source>
        <dbReference type="PROSITE" id="PS50102"/>
    </source>
</evidence>
<dbReference type="PANTHER" id="PTHR48024">
    <property type="entry name" value="GEO13361P1-RELATED"/>
    <property type="match status" value="1"/>
</dbReference>
<dbReference type="PROSITE" id="PS50102">
    <property type="entry name" value="RRM"/>
    <property type="match status" value="2"/>
</dbReference>
<feature type="domain" description="RRM" evidence="4">
    <location>
        <begin position="113"/>
        <end position="189"/>
    </location>
</feature>
<proteinExistence type="predicted"/>
<dbReference type="EMBL" id="HBGA01119290">
    <property type="protein sequence ID" value="CAD9033165.1"/>
    <property type="molecule type" value="Transcribed_RNA"/>
</dbReference>
<dbReference type="InterPro" id="IPR035979">
    <property type="entry name" value="RBD_domain_sf"/>
</dbReference>
<evidence type="ECO:0000256" key="3">
    <source>
        <dbReference type="SAM" id="MobiDB-lite"/>
    </source>
</evidence>
<evidence type="ECO:0000313" key="5">
    <source>
        <dbReference type="EMBL" id="CAD9033165.1"/>
    </source>
</evidence>
<dbReference type="SUPFAM" id="SSF54928">
    <property type="entry name" value="RNA-binding domain, RBD"/>
    <property type="match status" value="2"/>
</dbReference>
<name>A0A7S1J5P5_9EUGL</name>
<dbReference type="InterPro" id="IPR000504">
    <property type="entry name" value="RRM_dom"/>
</dbReference>
<dbReference type="Pfam" id="PF00076">
    <property type="entry name" value="RRM_1"/>
    <property type="match status" value="2"/>
</dbReference>
<dbReference type="AlphaFoldDB" id="A0A7S1J5P5"/>
<evidence type="ECO:0000256" key="2">
    <source>
        <dbReference type="PROSITE-ProRule" id="PRU00176"/>
    </source>
</evidence>
<feature type="compositionally biased region" description="Pro residues" evidence="3">
    <location>
        <begin position="254"/>
        <end position="329"/>
    </location>
</feature>
<gene>
    <name evidence="5" type="ORF">EGYM00392_LOCUS44309</name>
</gene>
<organism evidence="5">
    <name type="scientific">Eutreptiella gymnastica</name>
    <dbReference type="NCBI Taxonomy" id="73025"/>
    <lineage>
        <taxon>Eukaryota</taxon>
        <taxon>Discoba</taxon>
        <taxon>Euglenozoa</taxon>
        <taxon>Euglenida</taxon>
        <taxon>Spirocuta</taxon>
        <taxon>Euglenophyceae</taxon>
        <taxon>Eutreptiales</taxon>
        <taxon>Eutreptiaceae</taxon>
        <taxon>Eutreptiella</taxon>
    </lineage>
</organism>
<feature type="domain" description="RRM" evidence="4">
    <location>
        <begin position="15"/>
        <end position="92"/>
    </location>
</feature>
<dbReference type="InterPro" id="IPR012677">
    <property type="entry name" value="Nucleotide-bd_a/b_plait_sf"/>
</dbReference>
<reference evidence="5" key="1">
    <citation type="submission" date="2021-01" db="EMBL/GenBank/DDBJ databases">
        <authorList>
            <person name="Corre E."/>
            <person name="Pelletier E."/>
            <person name="Niang G."/>
            <person name="Scheremetjew M."/>
            <person name="Finn R."/>
            <person name="Kale V."/>
            <person name="Holt S."/>
            <person name="Cochrane G."/>
            <person name="Meng A."/>
            <person name="Brown T."/>
            <person name="Cohen L."/>
        </authorList>
    </citation>
    <scope>NUCLEOTIDE SEQUENCE</scope>
    <source>
        <strain evidence="5">NIES-381</strain>
    </source>
</reference>
<evidence type="ECO:0000256" key="1">
    <source>
        <dbReference type="ARBA" id="ARBA00022884"/>
    </source>
</evidence>
<keyword evidence="1 2" id="KW-0694">RNA-binding</keyword>
<dbReference type="Gene3D" id="3.30.70.330">
    <property type="match status" value="2"/>
</dbReference>
<dbReference type="GO" id="GO:0003723">
    <property type="term" value="F:RNA binding"/>
    <property type="evidence" value="ECO:0007669"/>
    <property type="project" value="UniProtKB-UniRule"/>
</dbReference>
<accession>A0A7S1J5P5</accession>